<protein>
    <submittedName>
        <fullName evidence="1">Uncharacterized protein</fullName>
    </submittedName>
</protein>
<evidence type="ECO:0000313" key="2">
    <source>
        <dbReference type="Proteomes" id="UP001303222"/>
    </source>
</evidence>
<dbReference type="EMBL" id="MU859140">
    <property type="protein sequence ID" value="KAK3951735.1"/>
    <property type="molecule type" value="Genomic_DNA"/>
</dbReference>
<proteinExistence type="predicted"/>
<sequence>MGLCLPCLYASIFLPDEVSWFGKAAFDEEEVDNQLLGLPKEDLDEATKRAVDIAAKIKQ</sequence>
<accession>A0AAN6NTT1</accession>
<dbReference type="AlphaFoldDB" id="A0AAN6NTT1"/>
<dbReference type="Proteomes" id="UP001303222">
    <property type="component" value="Unassembled WGS sequence"/>
</dbReference>
<gene>
    <name evidence="1" type="ORF">QBC32DRAFT_314591</name>
</gene>
<name>A0AAN6NTT1_9PEZI</name>
<reference evidence="1" key="2">
    <citation type="submission" date="2023-06" db="EMBL/GenBank/DDBJ databases">
        <authorList>
            <consortium name="Lawrence Berkeley National Laboratory"/>
            <person name="Mondo S.J."/>
            <person name="Hensen N."/>
            <person name="Bonometti L."/>
            <person name="Westerberg I."/>
            <person name="Brannstrom I.O."/>
            <person name="Guillou S."/>
            <person name="Cros-Aarteil S."/>
            <person name="Calhoun S."/>
            <person name="Haridas S."/>
            <person name="Kuo A."/>
            <person name="Pangilinan J."/>
            <person name="Riley R."/>
            <person name="Labutti K."/>
            <person name="Andreopoulos B."/>
            <person name="Lipzen A."/>
            <person name="Chen C."/>
            <person name="Yanf M."/>
            <person name="Daum C."/>
            <person name="Ng V."/>
            <person name="Clum A."/>
            <person name="Steindorff A."/>
            <person name="Ohm R."/>
            <person name="Martin F."/>
            <person name="Silar P."/>
            <person name="Natvig D."/>
            <person name="Lalanne C."/>
            <person name="Gautier V."/>
            <person name="Ament-Velasquez S.L."/>
            <person name="Kruys A."/>
            <person name="Hutchinson M.I."/>
            <person name="Powell A.J."/>
            <person name="Barry K."/>
            <person name="Miller A.N."/>
            <person name="Grigoriev I.V."/>
            <person name="Debuchy R."/>
            <person name="Gladieux P."/>
            <person name="Thoren M.H."/>
            <person name="Johannesson H."/>
        </authorList>
    </citation>
    <scope>NUCLEOTIDE SEQUENCE</scope>
    <source>
        <strain evidence="1">CBS 626.80</strain>
    </source>
</reference>
<reference evidence="1" key="1">
    <citation type="journal article" date="2023" name="Mol. Phylogenet. Evol.">
        <title>Genome-scale phylogeny and comparative genomics of the fungal order Sordariales.</title>
        <authorList>
            <person name="Hensen N."/>
            <person name="Bonometti L."/>
            <person name="Westerberg I."/>
            <person name="Brannstrom I.O."/>
            <person name="Guillou S."/>
            <person name="Cros-Aarteil S."/>
            <person name="Calhoun S."/>
            <person name="Haridas S."/>
            <person name="Kuo A."/>
            <person name="Mondo S."/>
            <person name="Pangilinan J."/>
            <person name="Riley R."/>
            <person name="LaButti K."/>
            <person name="Andreopoulos B."/>
            <person name="Lipzen A."/>
            <person name="Chen C."/>
            <person name="Yan M."/>
            <person name="Daum C."/>
            <person name="Ng V."/>
            <person name="Clum A."/>
            <person name="Steindorff A."/>
            <person name="Ohm R.A."/>
            <person name="Martin F."/>
            <person name="Silar P."/>
            <person name="Natvig D.O."/>
            <person name="Lalanne C."/>
            <person name="Gautier V."/>
            <person name="Ament-Velasquez S.L."/>
            <person name="Kruys A."/>
            <person name="Hutchinson M.I."/>
            <person name="Powell A.J."/>
            <person name="Barry K."/>
            <person name="Miller A.N."/>
            <person name="Grigoriev I.V."/>
            <person name="Debuchy R."/>
            <person name="Gladieux P."/>
            <person name="Hiltunen Thoren M."/>
            <person name="Johannesson H."/>
        </authorList>
    </citation>
    <scope>NUCLEOTIDE SEQUENCE</scope>
    <source>
        <strain evidence="1">CBS 626.80</strain>
    </source>
</reference>
<organism evidence="1 2">
    <name type="scientific">Pseudoneurospora amorphoporcata</name>
    <dbReference type="NCBI Taxonomy" id="241081"/>
    <lineage>
        <taxon>Eukaryota</taxon>
        <taxon>Fungi</taxon>
        <taxon>Dikarya</taxon>
        <taxon>Ascomycota</taxon>
        <taxon>Pezizomycotina</taxon>
        <taxon>Sordariomycetes</taxon>
        <taxon>Sordariomycetidae</taxon>
        <taxon>Sordariales</taxon>
        <taxon>Sordariaceae</taxon>
        <taxon>Pseudoneurospora</taxon>
    </lineage>
</organism>
<keyword evidence="2" id="KW-1185">Reference proteome</keyword>
<comment type="caution">
    <text evidence="1">The sequence shown here is derived from an EMBL/GenBank/DDBJ whole genome shotgun (WGS) entry which is preliminary data.</text>
</comment>
<evidence type="ECO:0000313" key="1">
    <source>
        <dbReference type="EMBL" id="KAK3951735.1"/>
    </source>
</evidence>